<name>A0AA52H9D1_9PROT</name>
<dbReference type="KEGG" id="tmk:QGN29_01640"/>
<dbReference type="InterPro" id="IPR026031">
    <property type="entry name" value="Cyt_c_CcmB_bac"/>
</dbReference>
<evidence type="ECO:0000256" key="10">
    <source>
        <dbReference type="ARBA" id="ARBA00022989"/>
    </source>
</evidence>
<dbReference type="PANTHER" id="PTHR30070">
    <property type="entry name" value="HEME EXPORTER PROTEIN B"/>
    <property type="match status" value="1"/>
</dbReference>
<dbReference type="RefSeq" id="WP_310798915.1">
    <property type="nucleotide sequence ID" value="NZ_CP123872.1"/>
</dbReference>
<feature type="transmembrane region" description="Helical" evidence="13">
    <location>
        <begin position="52"/>
        <end position="73"/>
    </location>
</feature>
<evidence type="ECO:0000256" key="2">
    <source>
        <dbReference type="ARBA" id="ARBA00004429"/>
    </source>
</evidence>
<evidence type="ECO:0000256" key="8">
    <source>
        <dbReference type="ARBA" id="ARBA00022692"/>
    </source>
</evidence>
<gene>
    <name evidence="14" type="primary">ccmB</name>
    <name evidence="14" type="ORF">QGN29_01640</name>
</gene>
<evidence type="ECO:0000256" key="9">
    <source>
        <dbReference type="ARBA" id="ARBA00022748"/>
    </source>
</evidence>
<protein>
    <recommendedName>
        <fullName evidence="4 12">Heme exporter protein B</fullName>
    </recommendedName>
</protein>
<accession>A0AA52H9D1</accession>
<feature type="transmembrane region" description="Helical" evidence="13">
    <location>
        <begin position="108"/>
        <end position="128"/>
    </location>
</feature>
<dbReference type="GO" id="GO:0017004">
    <property type="term" value="P:cytochrome complex assembly"/>
    <property type="evidence" value="ECO:0007669"/>
    <property type="project" value="UniProtKB-KW"/>
</dbReference>
<evidence type="ECO:0000256" key="13">
    <source>
        <dbReference type="SAM" id="Phobius"/>
    </source>
</evidence>
<keyword evidence="8 13" id="KW-0812">Transmembrane</keyword>
<evidence type="ECO:0000313" key="14">
    <source>
        <dbReference type="EMBL" id="WND03066.1"/>
    </source>
</evidence>
<evidence type="ECO:0000256" key="6">
    <source>
        <dbReference type="ARBA" id="ARBA00022475"/>
    </source>
</evidence>
<reference evidence="14" key="1">
    <citation type="submission" date="2023-04" db="EMBL/GenBank/DDBJ databases">
        <title>Complete genome sequence of Temperatibacter marinus.</title>
        <authorList>
            <person name="Rong J.-C."/>
            <person name="Yi M.-L."/>
            <person name="Zhao Q."/>
        </authorList>
    </citation>
    <scope>NUCLEOTIDE SEQUENCE</scope>
    <source>
        <strain evidence="14">NBRC 110045</strain>
    </source>
</reference>
<dbReference type="GO" id="GO:0005886">
    <property type="term" value="C:plasma membrane"/>
    <property type="evidence" value="ECO:0007669"/>
    <property type="project" value="UniProtKB-SubCell"/>
</dbReference>
<feature type="transmembrane region" description="Helical" evidence="13">
    <location>
        <begin position="166"/>
        <end position="187"/>
    </location>
</feature>
<evidence type="ECO:0000313" key="15">
    <source>
        <dbReference type="Proteomes" id="UP001268683"/>
    </source>
</evidence>
<dbReference type="PANTHER" id="PTHR30070:SF1">
    <property type="entry name" value="CYTOCHROME C BIOGENESIS B-RELATED"/>
    <property type="match status" value="1"/>
</dbReference>
<feature type="transmembrane region" description="Helical" evidence="13">
    <location>
        <begin position="199"/>
        <end position="217"/>
    </location>
</feature>
<keyword evidence="9 12" id="KW-0201">Cytochrome c-type biogenesis</keyword>
<dbReference type="PIRSF" id="PIRSF002764">
    <property type="entry name" value="CcmB"/>
    <property type="match status" value="1"/>
</dbReference>
<feature type="transmembrane region" description="Helical" evidence="13">
    <location>
        <begin position="21"/>
        <end position="46"/>
    </location>
</feature>
<sequence length="227" mass="23944">MTSPSLSYIFSMIFKRDTKLAWSQGGSGTLGLSFFLIASSLFPFGIGADPNLLQDVSVSIIWIMALLAGLLSLDRLYQVDFEDGTLEEMMISPIGVTGVIIAKSLAHWVNSIVPLILFAPLLGVLYFLPDQAFGALILSLLVGSPALSFIGSIGASLTLAVKRGGVLLALIILPLYIPTLIFGASVVKNAISGLDYYPELSILGAVTLVSMVIAPIASKAALKLALE</sequence>
<dbReference type="InterPro" id="IPR003544">
    <property type="entry name" value="Cyt_c_biogenesis_CcmB"/>
</dbReference>
<keyword evidence="5 12" id="KW-0813">Transport</keyword>
<evidence type="ECO:0000256" key="1">
    <source>
        <dbReference type="ARBA" id="ARBA00002442"/>
    </source>
</evidence>
<keyword evidence="6 12" id="KW-1003">Cell membrane</keyword>
<dbReference type="NCBIfam" id="TIGR01190">
    <property type="entry name" value="ccmB"/>
    <property type="match status" value="1"/>
</dbReference>
<feature type="transmembrane region" description="Helical" evidence="13">
    <location>
        <begin position="135"/>
        <end position="160"/>
    </location>
</feature>
<proteinExistence type="inferred from homology"/>
<dbReference type="Proteomes" id="UP001268683">
    <property type="component" value="Chromosome"/>
</dbReference>
<evidence type="ECO:0000256" key="7">
    <source>
        <dbReference type="ARBA" id="ARBA00022519"/>
    </source>
</evidence>
<evidence type="ECO:0000256" key="5">
    <source>
        <dbReference type="ARBA" id="ARBA00022448"/>
    </source>
</evidence>
<evidence type="ECO:0000256" key="4">
    <source>
        <dbReference type="ARBA" id="ARBA00016452"/>
    </source>
</evidence>
<comment type="function">
    <text evidence="1 12">Required for the export of heme to the periplasm for the biogenesis of c-type cytochromes.</text>
</comment>
<dbReference type="Pfam" id="PF03379">
    <property type="entry name" value="CcmB"/>
    <property type="match status" value="1"/>
</dbReference>
<dbReference type="EMBL" id="CP123872">
    <property type="protein sequence ID" value="WND03066.1"/>
    <property type="molecule type" value="Genomic_DNA"/>
</dbReference>
<organism evidence="14 15">
    <name type="scientific">Temperatibacter marinus</name>
    <dbReference type="NCBI Taxonomy" id="1456591"/>
    <lineage>
        <taxon>Bacteria</taxon>
        <taxon>Pseudomonadati</taxon>
        <taxon>Pseudomonadota</taxon>
        <taxon>Alphaproteobacteria</taxon>
        <taxon>Kordiimonadales</taxon>
        <taxon>Temperatibacteraceae</taxon>
        <taxon>Temperatibacter</taxon>
    </lineage>
</organism>
<evidence type="ECO:0000256" key="11">
    <source>
        <dbReference type="ARBA" id="ARBA00023136"/>
    </source>
</evidence>
<evidence type="ECO:0000256" key="12">
    <source>
        <dbReference type="PIRNR" id="PIRNR002764"/>
    </source>
</evidence>
<keyword evidence="15" id="KW-1185">Reference proteome</keyword>
<evidence type="ECO:0000256" key="3">
    <source>
        <dbReference type="ARBA" id="ARBA00010544"/>
    </source>
</evidence>
<dbReference type="GO" id="GO:0015232">
    <property type="term" value="F:heme transmembrane transporter activity"/>
    <property type="evidence" value="ECO:0007669"/>
    <property type="project" value="InterPro"/>
</dbReference>
<keyword evidence="10 13" id="KW-1133">Transmembrane helix</keyword>
<dbReference type="GO" id="GO:1903607">
    <property type="term" value="P:cytochrome c biosynthetic process"/>
    <property type="evidence" value="ECO:0007669"/>
    <property type="project" value="TreeGrafter"/>
</dbReference>
<dbReference type="PRINTS" id="PR01414">
    <property type="entry name" value="CCMBBIOGNSIS"/>
</dbReference>
<keyword evidence="7 12" id="KW-0997">Cell inner membrane</keyword>
<comment type="subcellular location">
    <subcellularLocation>
        <location evidence="2">Cell inner membrane</location>
        <topology evidence="2">Multi-pass membrane protein</topology>
    </subcellularLocation>
</comment>
<dbReference type="AlphaFoldDB" id="A0AA52H9D1"/>
<comment type="similarity">
    <text evidence="3 12">Belongs to the CcmB/CycW/HelB family.</text>
</comment>
<keyword evidence="11 12" id="KW-0472">Membrane</keyword>